<dbReference type="PANTHER" id="PTHR33825:SF5">
    <property type="entry name" value="TRANSMEMBRANE PROTEIN"/>
    <property type="match status" value="1"/>
</dbReference>
<organism evidence="3">
    <name type="scientific">Anthurium amnicola</name>
    <dbReference type="NCBI Taxonomy" id="1678845"/>
    <lineage>
        <taxon>Eukaryota</taxon>
        <taxon>Viridiplantae</taxon>
        <taxon>Streptophyta</taxon>
        <taxon>Embryophyta</taxon>
        <taxon>Tracheophyta</taxon>
        <taxon>Spermatophyta</taxon>
        <taxon>Magnoliopsida</taxon>
        <taxon>Liliopsida</taxon>
        <taxon>Araceae</taxon>
        <taxon>Pothoideae</taxon>
        <taxon>Potheae</taxon>
        <taxon>Anthurium</taxon>
    </lineage>
</organism>
<evidence type="ECO:0000256" key="2">
    <source>
        <dbReference type="SAM" id="Phobius"/>
    </source>
</evidence>
<protein>
    <submittedName>
        <fullName evidence="3">Putative pectinesterase/pectinesterase inhibitor 39</fullName>
    </submittedName>
</protein>
<dbReference type="EMBL" id="GDJX01012890">
    <property type="protein sequence ID" value="JAT55046.1"/>
    <property type="molecule type" value="Transcribed_RNA"/>
</dbReference>
<reference evidence="3" key="1">
    <citation type="submission" date="2015-07" db="EMBL/GenBank/DDBJ databases">
        <title>Transcriptome Assembly of Anthurium amnicola.</title>
        <authorList>
            <person name="Suzuki J."/>
        </authorList>
    </citation>
    <scope>NUCLEOTIDE SEQUENCE</scope>
</reference>
<evidence type="ECO:0000313" key="3">
    <source>
        <dbReference type="EMBL" id="JAT55046.1"/>
    </source>
</evidence>
<keyword evidence="2" id="KW-0472">Membrane</keyword>
<sequence length="263" mass="28110">PRMASSPPSLQPPTRAAAATELGSREGLVAMAVRRRLRPTSLPRCSLSSVPAARRRPFATTCFLSSAASSPSPSAAAPLTASVGSPPPSPQLQWNVDGRHVLVLNAVACAVAISASWLFFCAIPTLLAFKRAAESLEKLLDVTREELPDTLAAVRLSGMEISDLTMELSDLGQEISQGVRSSTRAVRIAEDRLRHLTTMAPTAPLQVSTSQKNEGAPVIAEAARNLREGIVQGRAILGVVFTLTQFSRWAFNLFSARGKKHLH</sequence>
<proteinExistence type="predicted"/>
<gene>
    <name evidence="3" type="primary">PME39_0</name>
    <name evidence="3" type="ORF">g.39783</name>
</gene>
<feature type="region of interest" description="Disordered" evidence="1">
    <location>
        <begin position="1"/>
        <end position="22"/>
    </location>
</feature>
<feature type="non-terminal residue" evidence="3">
    <location>
        <position position="1"/>
    </location>
</feature>
<dbReference type="AlphaFoldDB" id="A0A1D1YK99"/>
<keyword evidence="2" id="KW-0812">Transmembrane</keyword>
<name>A0A1D1YK99_9ARAE</name>
<evidence type="ECO:0000256" key="1">
    <source>
        <dbReference type="SAM" id="MobiDB-lite"/>
    </source>
</evidence>
<feature type="transmembrane region" description="Helical" evidence="2">
    <location>
        <begin position="102"/>
        <end position="129"/>
    </location>
</feature>
<keyword evidence="2" id="KW-1133">Transmembrane helix</keyword>
<dbReference type="PANTHER" id="PTHR33825">
    <property type="entry name" value="CHITINASE-LIKE PROTEIN"/>
    <property type="match status" value="1"/>
</dbReference>
<accession>A0A1D1YK99</accession>